<proteinExistence type="predicted"/>
<dbReference type="EMBL" id="SMFN01000009">
    <property type="protein sequence ID" value="TDE04279.1"/>
    <property type="molecule type" value="Genomic_DNA"/>
</dbReference>
<evidence type="ECO:0000313" key="2">
    <source>
        <dbReference type="Proteomes" id="UP000294644"/>
    </source>
</evidence>
<dbReference type="AlphaFoldDB" id="A0A4R5CUB8"/>
<gene>
    <name evidence="1" type="ORF">E0F91_09525</name>
</gene>
<reference evidence="1 2" key="1">
    <citation type="submission" date="2019-03" db="EMBL/GenBank/DDBJ databases">
        <title>Flavobacterium LB-D12 sp. nov., isolated from arctic soil.</title>
        <authorList>
            <person name="Chaudhary D.K."/>
        </authorList>
    </citation>
    <scope>NUCLEOTIDE SEQUENCE [LARGE SCALE GENOMIC DNA]</scope>
    <source>
        <strain evidence="1 2">LB-D12</strain>
    </source>
</reference>
<accession>A0A4R5CUB8</accession>
<dbReference type="Gene3D" id="3.40.50.1440">
    <property type="entry name" value="Tubulin/FtsZ, GTPase domain"/>
    <property type="match status" value="1"/>
</dbReference>
<evidence type="ECO:0000313" key="1">
    <source>
        <dbReference type="EMBL" id="TDE04279.1"/>
    </source>
</evidence>
<organism evidence="1 2">
    <name type="scientific">Flavobacterium sandaracinum</name>
    <dbReference type="NCBI Taxonomy" id="2541733"/>
    <lineage>
        <taxon>Bacteria</taxon>
        <taxon>Pseudomonadati</taxon>
        <taxon>Bacteroidota</taxon>
        <taxon>Flavobacteriia</taxon>
        <taxon>Flavobacteriales</taxon>
        <taxon>Flavobacteriaceae</taxon>
        <taxon>Flavobacterium</taxon>
    </lineage>
</organism>
<keyword evidence="2" id="KW-1185">Reference proteome</keyword>
<name>A0A4R5CUB8_9FLAO</name>
<dbReference type="Proteomes" id="UP000294644">
    <property type="component" value="Unassembled WGS sequence"/>
</dbReference>
<dbReference type="OrthoDB" id="844533at2"/>
<dbReference type="SUPFAM" id="SSF52490">
    <property type="entry name" value="Tubulin nucleotide-binding domain-like"/>
    <property type="match status" value="1"/>
</dbReference>
<dbReference type="InterPro" id="IPR036525">
    <property type="entry name" value="Tubulin/FtsZ_GTPase_sf"/>
</dbReference>
<sequence>MMAKLYVFGIGGTGSRVIKSLAMLLASGVDINRFEVVPIIIDPDEANGDVTRTIEILKNYQQIHGKLSFTDADQNQFFKTKISNVNQNFRLVLNDIKNDRFKDYIQYSGLDENNKALINLLFSEDNLNADMEVGFKGNPNIGSVVLNQFKQSDDFKNFASTFSQEDRIFIISSIFGGTGAAGFPLLVKNIRNADHNLSTWKYLQDAPIGAVTMLPYFGVAPDDESKIDKSTFISKTKAALSYYEKNISGNNSVNALYYLGDDITKDYPNVEGAANQKNDAHFLEMAAALSIIDFAKKDATELVTIDGTAENPIYQEFGIKSNSNSLIFENLGDSTQLQLKKPLTQYTKFLVYLRDKIGTSIDQNWAKNINISNLLTQPFYSNYLKKFNQNYLEWLNEMAFNQRSFSPLNLDVNDSNLFEMVKGVKPNIGWMESGGKNYGRYDYLLSKHDKEIIKTSTQEQQFMDLFYNTTESLVKEKYKF</sequence>
<comment type="caution">
    <text evidence="1">The sequence shown here is derived from an EMBL/GenBank/DDBJ whole genome shotgun (WGS) entry which is preliminary data.</text>
</comment>
<protein>
    <submittedName>
        <fullName evidence="1">Uncharacterized protein</fullName>
    </submittedName>
</protein>